<keyword evidence="2" id="KW-0472">Membrane</keyword>
<feature type="transmembrane region" description="Helical" evidence="2">
    <location>
        <begin position="81"/>
        <end position="101"/>
    </location>
</feature>
<feature type="transmembrane region" description="Helical" evidence="2">
    <location>
        <begin position="191"/>
        <end position="211"/>
    </location>
</feature>
<dbReference type="GeneID" id="83621653"/>
<sequence>MTTAENAESGGSRQQVRPGAATGTVVAVFGALAALAGIEHGVGEMLQGSGPPPGWVIRSWPEHAAFEALGGEPALTVLPDLLVSGVVTVVVATALGAWAIVGVHRRHAGPLLLGLSLLLLAVGGGFGPPLLGIVLGLGAAWPAVSPQHFGAARRSLARMWPWALGAGVVGYLGLVPGTLVMHAVWGSTSPAGVYGLMVLAFGGVILALPAARARDRLEAGRGVAHAQPGSGHRSRGTR</sequence>
<dbReference type="EMBL" id="CP106982">
    <property type="protein sequence ID" value="UYF91756.1"/>
    <property type="molecule type" value="Genomic_DNA"/>
</dbReference>
<evidence type="ECO:0000256" key="1">
    <source>
        <dbReference type="SAM" id="MobiDB-lite"/>
    </source>
</evidence>
<evidence type="ECO:0000313" key="6">
    <source>
        <dbReference type="Proteomes" id="UP001163947"/>
    </source>
</evidence>
<dbReference type="Proteomes" id="UP000325466">
    <property type="component" value="Unassembled WGS sequence"/>
</dbReference>
<keyword evidence="2" id="KW-0812">Transmembrane</keyword>
<evidence type="ECO:0000313" key="5">
    <source>
        <dbReference type="Proteomes" id="UP000325466"/>
    </source>
</evidence>
<feature type="transmembrane region" description="Helical" evidence="2">
    <location>
        <begin position="132"/>
        <end position="150"/>
    </location>
</feature>
<evidence type="ECO:0000313" key="4">
    <source>
        <dbReference type="EMBL" id="UYF91756.1"/>
    </source>
</evidence>
<accession>N1M2Y3</accession>
<proteinExistence type="predicted"/>
<feature type="region of interest" description="Disordered" evidence="1">
    <location>
        <begin position="219"/>
        <end position="238"/>
    </location>
</feature>
<feature type="transmembrane region" description="Helical" evidence="2">
    <location>
        <begin position="108"/>
        <end position="126"/>
    </location>
</feature>
<gene>
    <name evidence="4" type="ORF">OCS65_14510</name>
    <name evidence="3" type="ORF">RAJCM14343_1611</name>
</gene>
<protein>
    <recommendedName>
        <fullName evidence="7">Integral membrane protein</fullName>
    </recommendedName>
</protein>
<evidence type="ECO:0000256" key="2">
    <source>
        <dbReference type="SAM" id="Phobius"/>
    </source>
</evidence>
<dbReference type="AlphaFoldDB" id="N1M2Y3"/>
<evidence type="ECO:0000313" key="3">
    <source>
        <dbReference type="EMBL" id="GES36360.1"/>
    </source>
</evidence>
<name>N1M2Y3_9NOCA</name>
<reference evidence="3" key="2">
    <citation type="submission" date="2019-10" db="EMBL/GenBank/DDBJ databases">
        <title>Draft genome sequence of Rhodococcus aetherivorans JCM 14343.</title>
        <authorList>
            <person name="Inoue D."/>
            <person name="Nakazawa M."/>
            <person name="Yamamoto N."/>
            <person name="Sei K."/>
            <person name="Ike M."/>
        </authorList>
    </citation>
    <scope>NUCLEOTIDE SEQUENCE</scope>
    <source>
        <strain evidence="3">JCM 14343</strain>
    </source>
</reference>
<dbReference type="EMBL" id="BLAH01000060">
    <property type="protein sequence ID" value="GES36360.1"/>
    <property type="molecule type" value="Genomic_DNA"/>
</dbReference>
<reference evidence="4" key="3">
    <citation type="submission" date="2022-09" db="EMBL/GenBank/DDBJ databases">
        <title>The genome sequence of Rhodococcus aetherivorans N1.</title>
        <authorList>
            <person name="Jiang W."/>
        </authorList>
    </citation>
    <scope>NUCLEOTIDE SEQUENCE</scope>
    <source>
        <strain evidence="4">N1</strain>
    </source>
</reference>
<dbReference type="RefSeq" id="WP_006936541.1">
    <property type="nucleotide sequence ID" value="NZ_BAAAYP010000003.1"/>
</dbReference>
<feature type="transmembrane region" description="Helical" evidence="2">
    <location>
        <begin position="20"/>
        <end position="38"/>
    </location>
</feature>
<reference evidence="3 5" key="1">
    <citation type="journal article" date="2018" name="Biodegradation">
        <title>1,4-Dioxane degradation characteristics of Rhodococcus aetherivorans JCM 14343.</title>
        <authorList>
            <person name="Inoue D."/>
            <person name="Tsunoda T."/>
            <person name="Yamamoto N."/>
            <person name="Ike M."/>
            <person name="Sei K."/>
        </authorList>
    </citation>
    <scope>NUCLEOTIDE SEQUENCE [LARGE SCALE GENOMIC DNA]</scope>
    <source>
        <strain evidence="3 5">JCM 14343</strain>
    </source>
</reference>
<evidence type="ECO:0008006" key="7">
    <source>
        <dbReference type="Google" id="ProtNLM"/>
    </source>
</evidence>
<organism evidence="4 6">
    <name type="scientific">Rhodococcus aetherivorans</name>
    <dbReference type="NCBI Taxonomy" id="191292"/>
    <lineage>
        <taxon>Bacteria</taxon>
        <taxon>Bacillati</taxon>
        <taxon>Actinomycetota</taxon>
        <taxon>Actinomycetes</taxon>
        <taxon>Mycobacteriales</taxon>
        <taxon>Nocardiaceae</taxon>
        <taxon>Rhodococcus</taxon>
    </lineage>
</organism>
<accession>A0A5M3Y7Z9</accession>
<dbReference type="Proteomes" id="UP001163947">
    <property type="component" value="Chromosome"/>
</dbReference>
<keyword evidence="5" id="KW-1185">Reference proteome</keyword>
<feature type="transmembrane region" description="Helical" evidence="2">
    <location>
        <begin position="162"/>
        <end position="185"/>
    </location>
</feature>
<keyword evidence="2" id="KW-1133">Transmembrane helix</keyword>